<evidence type="ECO:0000256" key="4">
    <source>
        <dbReference type="ARBA" id="ARBA00022679"/>
    </source>
</evidence>
<evidence type="ECO:0000256" key="5">
    <source>
        <dbReference type="ARBA" id="ARBA00023136"/>
    </source>
</evidence>
<evidence type="ECO:0000313" key="7">
    <source>
        <dbReference type="WBParaSite" id="GPUH_0000252101-mRNA-1"/>
    </source>
</evidence>
<sequence length="204" mass="23256">LHSAAILSSRLDACCAVLRGTLFQTLCDASASFKMNTTRISSAIAQLKSNGSNDSLIPHEKQIVIMKKRGWGYYICFFSVGECFTCKASAMLLQIWIVQGVTKFYVYIQSLAPEVDALLRVYENDSTIDVERVPWSAFPTEGDYYSKTENDPNHRTWRLEVIVKLQIENNQWDEITNAEEFNFNALSNVSVQKCVYQRDERSKV</sequence>
<evidence type="ECO:0000256" key="3">
    <source>
        <dbReference type="ARBA" id="ARBA00022676"/>
    </source>
</evidence>
<accession>A0A183D1C5</accession>
<comment type="subcellular location">
    <subcellularLocation>
        <location evidence="1">Membrane</location>
        <topology evidence="1">Single-pass membrane protein</topology>
    </subcellularLocation>
</comment>
<keyword evidence="4 6" id="KW-0808">Transferase</keyword>
<name>A0A183D1C5_9BILA</name>
<proteinExistence type="inferred from homology"/>
<evidence type="ECO:0000256" key="1">
    <source>
        <dbReference type="ARBA" id="ARBA00004167"/>
    </source>
</evidence>
<evidence type="ECO:0000256" key="6">
    <source>
        <dbReference type="RuleBase" id="RU366017"/>
    </source>
</evidence>
<dbReference type="WBParaSite" id="GPUH_0000252101-mRNA-1">
    <property type="protein sequence ID" value="GPUH_0000252101-mRNA-1"/>
    <property type="gene ID" value="GPUH_0000252101"/>
</dbReference>
<keyword evidence="3 6" id="KW-0328">Glycosyltransferase</keyword>
<dbReference type="GO" id="GO:0016757">
    <property type="term" value="F:glycosyltransferase activity"/>
    <property type="evidence" value="ECO:0007669"/>
    <property type="project" value="UniProtKB-UniRule"/>
</dbReference>
<dbReference type="AlphaFoldDB" id="A0A183D1C5"/>
<comment type="similarity">
    <text evidence="2 6">Belongs to the glycosyltransferase 92 family.</text>
</comment>
<organism evidence="7">
    <name type="scientific">Gongylonema pulchrum</name>
    <dbReference type="NCBI Taxonomy" id="637853"/>
    <lineage>
        <taxon>Eukaryota</taxon>
        <taxon>Metazoa</taxon>
        <taxon>Ecdysozoa</taxon>
        <taxon>Nematoda</taxon>
        <taxon>Chromadorea</taxon>
        <taxon>Rhabditida</taxon>
        <taxon>Spirurina</taxon>
        <taxon>Spiruromorpha</taxon>
        <taxon>Spiruroidea</taxon>
        <taxon>Gongylonematidae</taxon>
        <taxon>Gongylonema</taxon>
    </lineage>
</organism>
<dbReference type="GO" id="GO:0016020">
    <property type="term" value="C:membrane"/>
    <property type="evidence" value="ECO:0007669"/>
    <property type="project" value="UniProtKB-SubCell"/>
</dbReference>
<dbReference type="InterPro" id="IPR008166">
    <property type="entry name" value="Glyco_transf_92"/>
</dbReference>
<reference evidence="7" key="1">
    <citation type="submission" date="2016-06" db="UniProtKB">
        <authorList>
            <consortium name="WormBaseParasite"/>
        </authorList>
    </citation>
    <scope>IDENTIFICATION</scope>
</reference>
<dbReference type="Pfam" id="PF01697">
    <property type="entry name" value="Glyco_transf_92"/>
    <property type="match status" value="1"/>
</dbReference>
<dbReference type="EC" id="2.4.1.-" evidence="6"/>
<evidence type="ECO:0000256" key="2">
    <source>
        <dbReference type="ARBA" id="ARBA00007647"/>
    </source>
</evidence>
<protein>
    <recommendedName>
        <fullName evidence="6">Glycosyltransferase family 92 protein</fullName>
        <ecNumber evidence="6">2.4.1.-</ecNumber>
    </recommendedName>
</protein>
<keyword evidence="5" id="KW-0472">Membrane</keyword>